<organism evidence="1 2">
    <name type="scientific">Saguinus oedipus</name>
    <name type="common">Cotton-top tamarin</name>
    <name type="synonym">Oedipomidas oedipus</name>
    <dbReference type="NCBI Taxonomy" id="9490"/>
    <lineage>
        <taxon>Eukaryota</taxon>
        <taxon>Metazoa</taxon>
        <taxon>Chordata</taxon>
        <taxon>Craniata</taxon>
        <taxon>Vertebrata</taxon>
        <taxon>Euteleostomi</taxon>
        <taxon>Mammalia</taxon>
        <taxon>Eutheria</taxon>
        <taxon>Euarchontoglires</taxon>
        <taxon>Primates</taxon>
        <taxon>Haplorrhini</taxon>
        <taxon>Platyrrhini</taxon>
        <taxon>Cebidae</taxon>
        <taxon>Callitrichinae</taxon>
        <taxon>Saguinus</taxon>
    </lineage>
</organism>
<dbReference type="Proteomes" id="UP001266305">
    <property type="component" value="Unassembled WGS sequence"/>
</dbReference>
<accession>A0ABQ9V484</accession>
<evidence type="ECO:0000313" key="2">
    <source>
        <dbReference type="Proteomes" id="UP001266305"/>
    </source>
</evidence>
<name>A0ABQ9V484_SAGOE</name>
<dbReference type="EMBL" id="JASSZA010000008">
    <property type="protein sequence ID" value="KAK2104171.1"/>
    <property type="molecule type" value="Genomic_DNA"/>
</dbReference>
<reference evidence="1 2" key="1">
    <citation type="submission" date="2023-05" db="EMBL/GenBank/DDBJ databases">
        <title>B98-5 Cell Line De Novo Hybrid Assembly: An Optical Mapping Approach.</title>
        <authorList>
            <person name="Kananen K."/>
            <person name="Auerbach J.A."/>
            <person name="Kautto E."/>
            <person name="Blachly J.S."/>
        </authorList>
    </citation>
    <scope>NUCLEOTIDE SEQUENCE [LARGE SCALE GENOMIC DNA]</scope>
    <source>
        <strain evidence="1">B95-8</strain>
        <tissue evidence="1">Cell line</tissue>
    </source>
</reference>
<keyword evidence="2" id="KW-1185">Reference proteome</keyword>
<evidence type="ECO:0000313" key="1">
    <source>
        <dbReference type="EMBL" id="KAK2104171.1"/>
    </source>
</evidence>
<comment type="caution">
    <text evidence="1">The sequence shown here is derived from an EMBL/GenBank/DDBJ whole genome shotgun (WGS) entry which is preliminary data.</text>
</comment>
<protein>
    <submittedName>
        <fullName evidence="1">Uncharacterized protein</fullName>
    </submittedName>
</protein>
<proteinExistence type="predicted"/>
<gene>
    <name evidence="1" type="ORF">P7K49_018027</name>
</gene>
<sequence length="80" mass="8721">MDGHGLRGQGCQLLRHLRNIRPGLALHSRFCLEPQVPGHQPKGGMVEGKALVATPGQVLRQLIEGAEELQLGEEEPSYQS</sequence>